<dbReference type="SUPFAM" id="SSF51735">
    <property type="entry name" value="NAD(P)-binding Rossmann-fold domains"/>
    <property type="match status" value="1"/>
</dbReference>
<dbReference type="InterPro" id="IPR011032">
    <property type="entry name" value="GroES-like_sf"/>
</dbReference>
<dbReference type="InterPro" id="IPR013154">
    <property type="entry name" value="ADH-like_N"/>
</dbReference>
<dbReference type="Pfam" id="PF00107">
    <property type="entry name" value="ADH_zinc_N"/>
    <property type="match status" value="1"/>
</dbReference>
<dbReference type="InterPro" id="IPR013149">
    <property type="entry name" value="ADH-like_C"/>
</dbReference>
<evidence type="ECO:0000256" key="1">
    <source>
        <dbReference type="ARBA" id="ARBA00022857"/>
    </source>
</evidence>
<dbReference type="GO" id="GO:0016491">
    <property type="term" value="F:oxidoreductase activity"/>
    <property type="evidence" value="ECO:0007669"/>
    <property type="project" value="InterPro"/>
</dbReference>
<dbReference type="EMBL" id="JACPUR010000028">
    <property type="protein sequence ID" value="MBI3128358.1"/>
    <property type="molecule type" value="Genomic_DNA"/>
</dbReference>
<dbReference type="PANTHER" id="PTHR44154:SF1">
    <property type="entry name" value="QUINONE OXIDOREDUCTASE"/>
    <property type="match status" value="1"/>
</dbReference>
<dbReference type="InterPro" id="IPR036291">
    <property type="entry name" value="NAD(P)-bd_dom_sf"/>
</dbReference>
<comment type="caution">
    <text evidence="3">The sequence shown here is derived from an EMBL/GenBank/DDBJ whole genome shotgun (WGS) entry which is preliminary data.</text>
</comment>
<dbReference type="AlphaFoldDB" id="A0A932I1G7"/>
<dbReference type="Gene3D" id="3.40.50.720">
    <property type="entry name" value="NAD(P)-binding Rossmann-like Domain"/>
    <property type="match status" value="1"/>
</dbReference>
<organism evidence="3 4">
    <name type="scientific">Tectimicrobiota bacterium</name>
    <dbReference type="NCBI Taxonomy" id="2528274"/>
    <lineage>
        <taxon>Bacteria</taxon>
        <taxon>Pseudomonadati</taxon>
        <taxon>Nitrospinota/Tectimicrobiota group</taxon>
        <taxon>Candidatus Tectimicrobiota</taxon>
    </lineage>
</organism>
<evidence type="ECO:0000259" key="2">
    <source>
        <dbReference type="SMART" id="SM00829"/>
    </source>
</evidence>
<proteinExistence type="predicted"/>
<evidence type="ECO:0000313" key="4">
    <source>
        <dbReference type="Proteomes" id="UP000782312"/>
    </source>
</evidence>
<name>A0A932I1G7_UNCTE</name>
<dbReference type="InterPro" id="IPR020843">
    <property type="entry name" value="ER"/>
</dbReference>
<dbReference type="SMART" id="SM00829">
    <property type="entry name" value="PKS_ER"/>
    <property type="match status" value="1"/>
</dbReference>
<keyword evidence="1" id="KW-0521">NADP</keyword>
<dbReference type="Gene3D" id="3.90.180.10">
    <property type="entry name" value="Medium-chain alcohol dehydrogenases, catalytic domain"/>
    <property type="match status" value="1"/>
</dbReference>
<feature type="domain" description="Enoyl reductase (ER)" evidence="2">
    <location>
        <begin position="10"/>
        <end position="345"/>
    </location>
</feature>
<protein>
    <submittedName>
        <fullName evidence="3">Zinc-binding dehydrogenase</fullName>
    </submittedName>
</protein>
<dbReference type="SUPFAM" id="SSF50129">
    <property type="entry name" value="GroES-like"/>
    <property type="match status" value="1"/>
</dbReference>
<dbReference type="Proteomes" id="UP000782312">
    <property type="component" value="Unassembled WGS sequence"/>
</dbReference>
<gene>
    <name evidence="3" type="ORF">HYZ11_12195</name>
</gene>
<evidence type="ECO:0000313" key="3">
    <source>
        <dbReference type="EMBL" id="MBI3128358.1"/>
    </source>
</evidence>
<sequence length="349" mass="36841">MKAVRFHEHGGPEVLRVEEVPRPEPGPGEALVEVRAVGLNHLDLWMRRGLPGLKIEMPHIGGSDFTGVVRALGPGVARLAGAAAPKEGQRVIGYPLAGYGGVPHFLADDPPPGAFSIIGEQTNGACCEFICIPFSNLLSLPDSLSFEEGAAVPIVFITAWRMLTERAGLRAGETLLVQGAGSGVGTAAIQIGKLLGARVIAATSTADKAARARALGADEVINYREESISGRVRELTGREGAHVVLEHVGEATWEESVKSAAYHGRIVICGATTGFQGKTNLTVLFAKQLSLLGSTMGSLPSFKKVLGFLAKGRLRPVVDRVLPLEECRRGHEILEAGEQFGKIVLRAGG</sequence>
<dbReference type="Pfam" id="PF08240">
    <property type="entry name" value="ADH_N"/>
    <property type="match status" value="1"/>
</dbReference>
<reference evidence="3" key="1">
    <citation type="submission" date="2020-07" db="EMBL/GenBank/DDBJ databases">
        <title>Huge and variable diversity of episymbiotic CPR bacteria and DPANN archaea in groundwater ecosystems.</title>
        <authorList>
            <person name="He C.Y."/>
            <person name="Keren R."/>
            <person name="Whittaker M."/>
            <person name="Farag I.F."/>
            <person name="Doudna J."/>
            <person name="Cate J.H.D."/>
            <person name="Banfield J.F."/>
        </authorList>
    </citation>
    <scope>NUCLEOTIDE SEQUENCE</scope>
    <source>
        <strain evidence="3">NC_groundwater_763_Ag_S-0.2um_68_21</strain>
    </source>
</reference>
<dbReference type="InterPro" id="IPR051603">
    <property type="entry name" value="Zinc-ADH_QOR/CCCR"/>
</dbReference>
<accession>A0A932I1G7</accession>
<dbReference type="PANTHER" id="PTHR44154">
    <property type="entry name" value="QUINONE OXIDOREDUCTASE"/>
    <property type="match status" value="1"/>
</dbReference>